<dbReference type="STRING" id="479435.Kfla_6542"/>
<sequence>MATFDAFLTRLDVKPLPTERSTPLRRSGVLASLTIGFSDPPLWSRLSDALAAAYAGQGEALQGFADAFTGRRADGSFSNFAVVNAAVNCLDHPDRLTVDTVRAAMPAFARASPRFGQLTGMLLLTCAQWPFPGVGRERPIDGEGAAPIVVLGNTGDPLGRYAWAEELAGRLDSGVLLRWDGTGHGAYGGIDRCVDDRVGAYLLDGTVPARTHCPG</sequence>
<dbReference type="HOGENOM" id="CLU_1299174_0_0_11"/>
<dbReference type="RefSeq" id="WP_012924091.1">
    <property type="nucleotide sequence ID" value="NC_013729.1"/>
</dbReference>
<dbReference type="eggNOG" id="COG0596">
    <property type="taxonomic scope" value="Bacteria"/>
</dbReference>
<gene>
    <name evidence="2" type="ordered locus">Kfla_6542</name>
</gene>
<dbReference type="EMBL" id="CP001736">
    <property type="protein sequence ID" value="ADB35539.1"/>
    <property type="molecule type" value="Genomic_DNA"/>
</dbReference>
<accession>D2PYH1</accession>
<dbReference type="Proteomes" id="UP000007967">
    <property type="component" value="Chromosome"/>
</dbReference>
<feature type="domain" description="Peptidase S33 tripeptidyl aminopeptidase-like C-terminal" evidence="1">
    <location>
        <begin position="115"/>
        <end position="211"/>
    </location>
</feature>
<dbReference type="InterPro" id="IPR013595">
    <property type="entry name" value="Pept_S33_TAP-like_C"/>
</dbReference>
<reference evidence="2 3" key="2">
    <citation type="journal article" date="2010" name="Stand. Genomic Sci.">
        <title>Complete genome sequence of Kribbella flavida type strain (IFO 14399).</title>
        <authorList>
            <person name="Pukall R."/>
            <person name="Lapidus A."/>
            <person name="Glavina Del Rio T."/>
            <person name="Copeland A."/>
            <person name="Tice H."/>
            <person name="Cheng J.-F."/>
            <person name="Lucas S."/>
            <person name="Chen F."/>
            <person name="Nolan M."/>
            <person name="LaButti K."/>
            <person name="Pati A."/>
            <person name="Ivanova N."/>
            <person name="Mavrommatis K."/>
            <person name="Mikhailova N."/>
            <person name="Pitluck S."/>
            <person name="Bruce D."/>
            <person name="Goodwin L."/>
            <person name="Land M."/>
            <person name="Hauser L."/>
            <person name="Chang Y.-J."/>
            <person name="Jeffries C.D."/>
            <person name="Chen A."/>
            <person name="Palaniappan K."/>
            <person name="Chain P."/>
            <person name="Rohde M."/>
            <person name="Goeker M."/>
            <person name="Bristow J."/>
            <person name="Eisen J.A."/>
            <person name="Markowitz V."/>
            <person name="Hugenholtz P."/>
            <person name="Kyrpides N.C."/>
            <person name="Klenk H.-P."/>
            <person name="Brettin T."/>
        </authorList>
    </citation>
    <scope>NUCLEOTIDE SEQUENCE [LARGE SCALE GENOMIC DNA]</scope>
    <source>
        <strain evidence="3">DSM 17836 / JCM 10339 / NBRC 14399</strain>
    </source>
</reference>
<dbReference type="Pfam" id="PF08386">
    <property type="entry name" value="Abhydrolase_4"/>
    <property type="match status" value="1"/>
</dbReference>
<dbReference type="OrthoDB" id="3930934at2"/>
<dbReference type="KEGG" id="kfl:Kfla_6542"/>
<proteinExistence type="predicted"/>
<dbReference type="AlphaFoldDB" id="D2PYH1"/>
<protein>
    <submittedName>
        <fullName evidence="2">TAP domain protein</fullName>
    </submittedName>
</protein>
<evidence type="ECO:0000313" key="3">
    <source>
        <dbReference type="Proteomes" id="UP000007967"/>
    </source>
</evidence>
<keyword evidence="3" id="KW-1185">Reference proteome</keyword>
<reference evidence="3" key="1">
    <citation type="submission" date="2009-09" db="EMBL/GenBank/DDBJ databases">
        <title>The complete genome of Kribbella flavida DSM 17836.</title>
        <authorList>
            <consortium name="US DOE Joint Genome Institute (JGI-PGF)"/>
            <person name="Lucas S."/>
            <person name="Copeland A."/>
            <person name="Lapidus A."/>
            <person name="Glavina del Rio T."/>
            <person name="Dalin E."/>
            <person name="Tice H."/>
            <person name="Bruce D."/>
            <person name="Goodwin L."/>
            <person name="Pitluck S."/>
            <person name="Kyrpides N."/>
            <person name="Mavromatis K."/>
            <person name="Ivanova N."/>
            <person name="Saunders E."/>
            <person name="Brettin T."/>
            <person name="Detter J.C."/>
            <person name="Han C."/>
            <person name="Larimer F."/>
            <person name="Land M."/>
            <person name="Hauser L."/>
            <person name="Markowitz V."/>
            <person name="Cheng J.-F."/>
            <person name="Hugenholtz P."/>
            <person name="Woyke T."/>
            <person name="Wu D."/>
            <person name="Pukall R."/>
            <person name="Klenk H.-P."/>
            <person name="Eisen J.A."/>
        </authorList>
    </citation>
    <scope>NUCLEOTIDE SEQUENCE [LARGE SCALE GENOMIC DNA]</scope>
    <source>
        <strain evidence="3">DSM 17836 / JCM 10339 / NBRC 14399</strain>
    </source>
</reference>
<organism evidence="2 3">
    <name type="scientific">Kribbella flavida (strain DSM 17836 / JCM 10339 / NBRC 14399)</name>
    <dbReference type="NCBI Taxonomy" id="479435"/>
    <lineage>
        <taxon>Bacteria</taxon>
        <taxon>Bacillati</taxon>
        <taxon>Actinomycetota</taxon>
        <taxon>Actinomycetes</taxon>
        <taxon>Propionibacteriales</taxon>
        <taxon>Kribbellaceae</taxon>
        <taxon>Kribbella</taxon>
    </lineage>
</organism>
<name>D2PYH1_KRIFD</name>
<evidence type="ECO:0000259" key="1">
    <source>
        <dbReference type="Pfam" id="PF08386"/>
    </source>
</evidence>
<evidence type="ECO:0000313" key="2">
    <source>
        <dbReference type="EMBL" id="ADB35539.1"/>
    </source>
</evidence>